<dbReference type="EMBL" id="CM020620">
    <property type="protein sequence ID" value="KAK1870453.1"/>
    <property type="molecule type" value="Genomic_DNA"/>
</dbReference>
<proteinExistence type="predicted"/>
<protein>
    <submittedName>
        <fullName evidence="1">Uncharacterized protein</fullName>
    </submittedName>
</protein>
<keyword evidence="2" id="KW-1185">Reference proteome</keyword>
<reference evidence="1" key="1">
    <citation type="submission" date="2019-11" db="EMBL/GenBank/DDBJ databases">
        <title>Nori genome reveals adaptations in red seaweeds to the harsh intertidal environment.</title>
        <authorList>
            <person name="Wang D."/>
            <person name="Mao Y."/>
        </authorList>
    </citation>
    <scope>NUCLEOTIDE SEQUENCE</scope>
    <source>
        <tissue evidence="1">Gametophyte</tissue>
    </source>
</reference>
<dbReference type="Proteomes" id="UP000798662">
    <property type="component" value="Chromosome 3"/>
</dbReference>
<name>A0ACC3CKB9_PYRYE</name>
<evidence type="ECO:0000313" key="2">
    <source>
        <dbReference type="Proteomes" id="UP000798662"/>
    </source>
</evidence>
<accession>A0ACC3CKB9</accession>
<comment type="caution">
    <text evidence="1">The sequence shown here is derived from an EMBL/GenBank/DDBJ whole genome shotgun (WGS) entry which is preliminary data.</text>
</comment>
<evidence type="ECO:0000313" key="1">
    <source>
        <dbReference type="EMBL" id="KAK1870453.1"/>
    </source>
</evidence>
<gene>
    <name evidence="1" type="ORF">I4F81_012912</name>
</gene>
<sequence length="319" mass="34294">MRCGPVRLAARLWPGGLSDEDGSVTGRPAPAADPGLPLMVATRPRLPVRWTAVAPVVVAVLTALATSAAAFSWRTAGTTRWAHGCDWVGNDIGSTRVAGARCNGVCDRVRACSHLAWTTYRGGTCWLKGGPTPRLARALRNAAAGAVCGVVGTKAAAVPAGGRGGPTTTCYSTYQVGLEVFCFGRVEGRDVVRLRTGGKVATIRQVRCVDRGFYDTILDSAGPVVTANVEVAHQTVFKTVRDKTEITFRFDEQARRGTSAQSQCRKYMNFGLYTTTKAQRCHSCRKAGKEPWCRNTGVSPQVGTSLRYKVWAIQTRICR</sequence>
<organism evidence="1 2">
    <name type="scientific">Pyropia yezoensis</name>
    <name type="common">Susabi-nori</name>
    <name type="synonym">Porphyra yezoensis</name>
    <dbReference type="NCBI Taxonomy" id="2788"/>
    <lineage>
        <taxon>Eukaryota</taxon>
        <taxon>Rhodophyta</taxon>
        <taxon>Bangiophyceae</taxon>
        <taxon>Bangiales</taxon>
        <taxon>Bangiaceae</taxon>
        <taxon>Pyropia</taxon>
    </lineage>
</organism>